<dbReference type="EMBL" id="JAADZU010000020">
    <property type="protein sequence ID" value="NDK89607.1"/>
    <property type="molecule type" value="Genomic_DNA"/>
</dbReference>
<evidence type="ECO:0000313" key="1">
    <source>
        <dbReference type="EMBL" id="NDK89607.1"/>
    </source>
</evidence>
<dbReference type="AlphaFoldDB" id="A0A7K3LQ03"/>
<dbReference type="Proteomes" id="UP000466307">
    <property type="component" value="Unassembled WGS sequence"/>
</dbReference>
<evidence type="ECO:0000313" key="2">
    <source>
        <dbReference type="Proteomes" id="UP000466307"/>
    </source>
</evidence>
<protein>
    <submittedName>
        <fullName evidence="1">Uncharacterized protein</fullName>
    </submittedName>
</protein>
<organism evidence="1 2">
    <name type="scientific">Gordonia desulfuricans</name>
    <dbReference type="NCBI Taxonomy" id="89051"/>
    <lineage>
        <taxon>Bacteria</taxon>
        <taxon>Bacillati</taxon>
        <taxon>Actinomycetota</taxon>
        <taxon>Actinomycetes</taxon>
        <taxon>Mycobacteriales</taxon>
        <taxon>Gordoniaceae</taxon>
        <taxon>Gordonia</taxon>
    </lineage>
</organism>
<reference evidence="1 2" key="1">
    <citation type="submission" date="2020-01" db="EMBL/GenBank/DDBJ databases">
        <title>Investigation of new actinobacteria for the biodesulphurisation of diesel fuel.</title>
        <authorList>
            <person name="Athi Narayanan S.M."/>
        </authorList>
    </citation>
    <scope>NUCLEOTIDE SEQUENCE [LARGE SCALE GENOMIC DNA]</scope>
    <source>
        <strain evidence="1 2">213E</strain>
    </source>
</reference>
<keyword evidence="2" id="KW-1185">Reference proteome</keyword>
<proteinExistence type="predicted"/>
<name>A0A7K3LQ03_9ACTN</name>
<accession>A0A7K3LQ03</accession>
<sequence length="75" mass="7863">MIGTIGVVTVAIGGGDQLGEVELPFAGGTERFLAHGREPIGVDQSVLVVAESPGRIVEVERWIVPPTVGRSVDLR</sequence>
<dbReference type="RefSeq" id="WP_059037218.1">
    <property type="nucleotide sequence ID" value="NZ_JAADZU010000020.1"/>
</dbReference>
<gene>
    <name evidence="1" type="ORF">GYA93_08460</name>
</gene>
<comment type="caution">
    <text evidence="1">The sequence shown here is derived from an EMBL/GenBank/DDBJ whole genome shotgun (WGS) entry which is preliminary data.</text>
</comment>